<reference evidence="2" key="1">
    <citation type="submission" date="2022-09" db="EMBL/GenBank/DDBJ databases">
        <title>Actin cytoskeleton and complex cell architecture in an #Asgard archaeon.</title>
        <authorList>
            <person name="Ponce Toledo R.I."/>
            <person name="Schleper C."/>
            <person name="Rodrigues Oliveira T."/>
            <person name="Wollweber F."/>
            <person name="Xu J."/>
            <person name="Rittmann S."/>
            <person name="Klingl A."/>
            <person name="Pilhofer M."/>
        </authorList>
    </citation>
    <scope>NUCLEOTIDE SEQUENCE</scope>
    <source>
        <strain evidence="2">B-35</strain>
    </source>
</reference>
<dbReference type="Proteomes" id="UP001208689">
    <property type="component" value="Chromosome"/>
</dbReference>
<keyword evidence="3" id="KW-1185">Reference proteome</keyword>
<evidence type="ECO:0000313" key="2">
    <source>
        <dbReference type="EMBL" id="UYP47800.1"/>
    </source>
</evidence>
<accession>A0ABY6HW94</accession>
<dbReference type="EMBL" id="CP104013">
    <property type="protein sequence ID" value="UYP47800.1"/>
    <property type="molecule type" value="Genomic_DNA"/>
</dbReference>
<feature type="coiled-coil region" evidence="1">
    <location>
        <begin position="71"/>
        <end position="130"/>
    </location>
</feature>
<protein>
    <submittedName>
        <fullName evidence="2">Uncharacterized protein</fullName>
    </submittedName>
</protein>
<name>A0ABY6HW94_9ARCH</name>
<organism evidence="2 3">
    <name type="scientific">Candidatus Lokiarchaeum ossiferum</name>
    <dbReference type="NCBI Taxonomy" id="2951803"/>
    <lineage>
        <taxon>Archaea</taxon>
        <taxon>Promethearchaeati</taxon>
        <taxon>Promethearchaeota</taxon>
        <taxon>Promethearchaeia</taxon>
        <taxon>Promethearchaeales</taxon>
        <taxon>Promethearchaeaceae</taxon>
        <taxon>Candidatus Lokiarchaeum</taxon>
    </lineage>
</organism>
<keyword evidence="1" id="KW-0175">Coiled coil</keyword>
<evidence type="ECO:0000313" key="3">
    <source>
        <dbReference type="Proteomes" id="UP001208689"/>
    </source>
</evidence>
<sequence>MDWAERKKQERLKRMQLLQAKKKEEERMLTDANDTMALAKNAFSKNKFSKAAELYIKSSKIFETLGWTQQAEMLLKEASDMEIKKKELEEKTLLQEEKLRLEKEHYEIRAQEILAEKERLKQLEEELRNRPSPELQLKIDRAVMIEEKAKNLELKGKTAKALARYEYLIELFHEIGYDSQKIKPIQEKINSLKN</sequence>
<feature type="coiled-coil region" evidence="1">
    <location>
        <begin position="7"/>
        <end position="42"/>
    </location>
</feature>
<evidence type="ECO:0000256" key="1">
    <source>
        <dbReference type="SAM" id="Coils"/>
    </source>
</evidence>
<gene>
    <name evidence="2" type="ORF">NEF87_004085</name>
</gene>
<proteinExistence type="predicted"/>